<evidence type="ECO:0000256" key="8">
    <source>
        <dbReference type="ARBA" id="ARBA00022832"/>
    </source>
</evidence>
<evidence type="ECO:0000256" key="4">
    <source>
        <dbReference type="ARBA" id="ARBA00005730"/>
    </source>
</evidence>
<dbReference type="InterPro" id="IPR029130">
    <property type="entry name" value="Acid_ceramidase_N"/>
</dbReference>
<protein>
    <recommendedName>
        <fullName evidence="17">N-acylethanolamine-hydrolyzing acid amidase</fullName>
        <ecNumber evidence="5">3.5.1.23</ecNumber>
        <ecNumber evidence="16">3.5.1.60</ecNumber>
    </recommendedName>
    <alternativeName>
        <fullName evidence="18">Acylsphingosine deacylase NAAA</fullName>
    </alternativeName>
</protein>
<evidence type="ECO:0000256" key="19">
    <source>
        <dbReference type="ARBA" id="ARBA00047347"/>
    </source>
</evidence>
<gene>
    <name evidence="28" type="ORF">JOQ06_015250</name>
</gene>
<dbReference type="GO" id="GO:0006631">
    <property type="term" value="P:fatty acid metabolic process"/>
    <property type="evidence" value="ECO:0007669"/>
    <property type="project" value="UniProtKB-KW"/>
</dbReference>
<dbReference type="Proteomes" id="UP001219934">
    <property type="component" value="Unassembled WGS sequence"/>
</dbReference>
<evidence type="ECO:0000256" key="3">
    <source>
        <dbReference type="ARBA" id="ARBA00004872"/>
    </source>
</evidence>
<evidence type="ECO:0000256" key="5">
    <source>
        <dbReference type="ARBA" id="ARBA00011891"/>
    </source>
</evidence>
<keyword evidence="14" id="KW-0458">Lysosome</keyword>
<dbReference type="GO" id="GO:0047412">
    <property type="term" value="F:N-(long-chain-acyl)ethanolamine deacylase activity"/>
    <property type="evidence" value="ECO:0007669"/>
    <property type="project" value="UniProtKB-EC"/>
</dbReference>
<evidence type="ECO:0000256" key="24">
    <source>
        <dbReference type="ARBA" id="ARBA00048323"/>
    </source>
</evidence>
<evidence type="ECO:0000256" key="15">
    <source>
        <dbReference type="ARBA" id="ARBA00038527"/>
    </source>
</evidence>
<dbReference type="AlphaFoldDB" id="A0AAD6FBJ9"/>
<dbReference type="PANTHER" id="PTHR28583:SF4">
    <property type="entry name" value="N-ACYLETHANOLAMINE-HYDROLYZING ACID AMIDASE"/>
    <property type="match status" value="1"/>
</dbReference>
<comment type="caution">
    <text evidence="28">The sequence shown here is derived from an EMBL/GenBank/DDBJ whole genome shotgun (WGS) entry which is preliminary data.</text>
</comment>
<evidence type="ECO:0000256" key="10">
    <source>
        <dbReference type="ARBA" id="ARBA00023098"/>
    </source>
</evidence>
<evidence type="ECO:0000256" key="2">
    <source>
        <dbReference type="ARBA" id="ARBA00004371"/>
    </source>
</evidence>
<organism evidence="28 29">
    <name type="scientific">Pogonophryne albipinna</name>
    <dbReference type="NCBI Taxonomy" id="1090488"/>
    <lineage>
        <taxon>Eukaryota</taxon>
        <taxon>Metazoa</taxon>
        <taxon>Chordata</taxon>
        <taxon>Craniata</taxon>
        <taxon>Vertebrata</taxon>
        <taxon>Euteleostomi</taxon>
        <taxon>Actinopterygii</taxon>
        <taxon>Neopterygii</taxon>
        <taxon>Teleostei</taxon>
        <taxon>Neoteleostei</taxon>
        <taxon>Acanthomorphata</taxon>
        <taxon>Eupercaria</taxon>
        <taxon>Perciformes</taxon>
        <taxon>Notothenioidei</taxon>
        <taxon>Pogonophryne</taxon>
    </lineage>
</organism>
<dbReference type="CDD" id="cd01903">
    <property type="entry name" value="Ntn_AC_NAAA"/>
    <property type="match status" value="1"/>
</dbReference>
<dbReference type="GO" id="GO:0016020">
    <property type="term" value="C:membrane"/>
    <property type="evidence" value="ECO:0007669"/>
    <property type="project" value="UniProtKB-SubCell"/>
</dbReference>
<dbReference type="PROSITE" id="PS51257">
    <property type="entry name" value="PROKAR_LIPOPROTEIN"/>
    <property type="match status" value="1"/>
</dbReference>
<keyword evidence="29" id="KW-1185">Reference proteome</keyword>
<evidence type="ECO:0000256" key="25">
    <source>
        <dbReference type="ARBA" id="ARBA00048716"/>
    </source>
</evidence>
<dbReference type="PANTHER" id="PTHR28583">
    <property type="entry name" value="ACID AMIDASE"/>
    <property type="match status" value="1"/>
</dbReference>
<keyword evidence="10" id="KW-0443">Lipid metabolism</keyword>
<evidence type="ECO:0000313" key="29">
    <source>
        <dbReference type="Proteomes" id="UP001219934"/>
    </source>
</evidence>
<reference evidence="28" key="1">
    <citation type="submission" date="2022-11" db="EMBL/GenBank/DDBJ databases">
        <title>Chromosome-level genome of Pogonophryne albipinna.</title>
        <authorList>
            <person name="Jo E."/>
        </authorList>
    </citation>
    <scope>NUCLEOTIDE SEQUENCE</scope>
    <source>
        <strain evidence="28">SGF0006</strain>
        <tissue evidence="28">Muscle</tissue>
    </source>
</reference>
<evidence type="ECO:0000256" key="14">
    <source>
        <dbReference type="ARBA" id="ARBA00023228"/>
    </source>
</evidence>
<dbReference type="GO" id="GO:0017040">
    <property type="term" value="F:N-acylsphingosine amidohydrolase activity"/>
    <property type="evidence" value="ECO:0007669"/>
    <property type="project" value="UniProtKB-EC"/>
</dbReference>
<keyword evidence="7" id="KW-0378">Hydrolase</keyword>
<comment type="catalytic activity">
    <reaction evidence="19">
        <text>an N-(long-chain fatty acyl)ethanolamine + H2O = a long-chain fatty acid + ethanolamine</text>
        <dbReference type="Rhea" id="RHEA:17505"/>
        <dbReference type="ChEBI" id="CHEBI:15377"/>
        <dbReference type="ChEBI" id="CHEBI:15897"/>
        <dbReference type="ChEBI" id="CHEBI:57560"/>
        <dbReference type="ChEBI" id="CHEBI:57603"/>
        <dbReference type="EC" id="3.5.1.60"/>
    </reaction>
    <physiologicalReaction direction="left-to-right" evidence="19">
        <dbReference type="Rhea" id="RHEA:17506"/>
    </physiologicalReaction>
</comment>
<evidence type="ECO:0000313" key="28">
    <source>
        <dbReference type="EMBL" id="KAJ4927523.1"/>
    </source>
</evidence>
<evidence type="ECO:0000256" key="20">
    <source>
        <dbReference type="ARBA" id="ARBA00047719"/>
    </source>
</evidence>
<dbReference type="EC" id="3.5.1.23" evidence="5"/>
<keyword evidence="8" id="KW-0276">Fatty acid metabolism</keyword>
<comment type="catalytic activity">
    <reaction evidence="23">
        <text>N-hexadecanoylsphing-4-enine + H2O = sphing-4-enine + hexadecanoate</text>
        <dbReference type="Rhea" id="RHEA:38891"/>
        <dbReference type="ChEBI" id="CHEBI:7896"/>
        <dbReference type="ChEBI" id="CHEBI:15377"/>
        <dbReference type="ChEBI" id="CHEBI:57756"/>
        <dbReference type="ChEBI" id="CHEBI:72959"/>
    </reaction>
    <physiologicalReaction direction="left-to-right" evidence="23">
        <dbReference type="Rhea" id="RHEA:38892"/>
    </physiologicalReaction>
</comment>
<keyword evidence="6 26" id="KW-0732">Signal</keyword>
<name>A0AAD6FBJ9_9TELE</name>
<keyword evidence="13" id="KW-0325">Glycoprotein</keyword>
<keyword evidence="11" id="KW-0472">Membrane</keyword>
<feature type="domain" description="Acid ceramidase N-terminal" evidence="27">
    <location>
        <begin position="25"/>
        <end position="80"/>
    </location>
</feature>
<dbReference type="EC" id="3.5.1.60" evidence="16"/>
<evidence type="ECO:0000256" key="17">
    <source>
        <dbReference type="ARBA" id="ARBA00040404"/>
    </source>
</evidence>
<proteinExistence type="inferred from homology"/>
<keyword evidence="12" id="KW-0865">Zymogen</keyword>
<evidence type="ECO:0000256" key="1">
    <source>
        <dbReference type="ARBA" id="ARBA00004170"/>
    </source>
</evidence>
<evidence type="ECO:0000256" key="23">
    <source>
        <dbReference type="ARBA" id="ARBA00048217"/>
    </source>
</evidence>
<evidence type="ECO:0000256" key="16">
    <source>
        <dbReference type="ARBA" id="ARBA00039046"/>
    </source>
</evidence>
<dbReference type="EMBL" id="JAPTMU010000019">
    <property type="protein sequence ID" value="KAJ4927523.1"/>
    <property type="molecule type" value="Genomic_DNA"/>
</dbReference>
<evidence type="ECO:0000256" key="6">
    <source>
        <dbReference type="ARBA" id="ARBA00022729"/>
    </source>
</evidence>
<comment type="pathway">
    <text evidence="3">Lipid metabolism; fatty acid metabolism.</text>
</comment>
<evidence type="ECO:0000259" key="27">
    <source>
        <dbReference type="Pfam" id="PF15508"/>
    </source>
</evidence>
<evidence type="ECO:0000256" key="18">
    <source>
        <dbReference type="ARBA" id="ARBA00042519"/>
    </source>
</evidence>
<dbReference type="FunFam" id="3.60.60.10:FF:000003">
    <property type="entry name" value="N-acylethanolamine-hydrolyzing acid amidase"/>
    <property type="match status" value="1"/>
</dbReference>
<evidence type="ECO:0000256" key="9">
    <source>
        <dbReference type="ARBA" id="ARBA00022963"/>
    </source>
</evidence>
<comment type="catalytic activity">
    <reaction evidence="25">
        <text>N-tetradecanoylethanolamine + H2O = tetradecanoate + ethanolamine</text>
        <dbReference type="Rhea" id="RHEA:45452"/>
        <dbReference type="ChEBI" id="CHEBI:15377"/>
        <dbReference type="ChEBI" id="CHEBI:30807"/>
        <dbReference type="ChEBI" id="CHEBI:57603"/>
        <dbReference type="ChEBI" id="CHEBI:85262"/>
    </reaction>
    <physiologicalReaction direction="left-to-right" evidence="25">
        <dbReference type="Rhea" id="RHEA:45453"/>
    </physiologicalReaction>
</comment>
<comment type="catalytic activity">
    <reaction evidence="24">
        <text>an N-acylsphing-4-enine + H2O = sphing-4-enine + a fatty acid</text>
        <dbReference type="Rhea" id="RHEA:20856"/>
        <dbReference type="ChEBI" id="CHEBI:15377"/>
        <dbReference type="ChEBI" id="CHEBI:28868"/>
        <dbReference type="ChEBI" id="CHEBI:52639"/>
        <dbReference type="ChEBI" id="CHEBI:57756"/>
        <dbReference type="EC" id="3.5.1.23"/>
    </reaction>
    <physiologicalReaction direction="left-to-right" evidence="24">
        <dbReference type="Rhea" id="RHEA:20857"/>
    </physiologicalReaction>
</comment>
<dbReference type="Gene3D" id="3.60.60.10">
    <property type="entry name" value="Penicillin V Acylase, Chain A"/>
    <property type="match status" value="1"/>
</dbReference>
<feature type="chain" id="PRO_5042067464" description="N-acylethanolamine-hydrolyzing acid amidase" evidence="26">
    <location>
        <begin position="20"/>
        <end position="451"/>
    </location>
</feature>
<comment type="subcellular location">
    <subcellularLocation>
        <location evidence="2">Lysosome</location>
    </subcellularLocation>
    <subcellularLocation>
        <location evidence="1">Membrane</location>
        <topology evidence="1">Peripheral membrane protein</topology>
    </subcellularLocation>
</comment>
<comment type="catalytic activity">
    <reaction evidence="20">
        <text>N-dodecanoylethanolamine + H2O = dodecanoate + ethanolamine</text>
        <dbReference type="Rhea" id="RHEA:45456"/>
        <dbReference type="ChEBI" id="CHEBI:15377"/>
        <dbReference type="ChEBI" id="CHEBI:18262"/>
        <dbReference type="ChEBI" id="CHEBI:57603"/>
        <dbReference type="ChEBI" id="CHEBI:85263"/>
    </reaction>
    <physiologicalReaction direction="left-to-right" evidence="20">
        <dbReference type="Rhea" id="RHEA:45457"/>
    </physiologicalReaction>
</comment>
<accession>A0AAD6FBJ9</accession>
<comment type="similarity">
    <text evidence="4">Belongs to the acid ceramidase family.</text>
</comment>
<sequence length="451" mass="50697">MKLRAAGLLLLGLLSSCRGDFSPVTVNISLDEDPELRWAPITKAFDPEYLKKAAAEFIDTTVPKWVHEAVTPIVMALEKYVPQPYAGEIRGMAAHMGGSISDVIILNFAYEISAFCTSIVAQDTNGTVYHGRNLDYPHDVLRNLTMDVIFHKNGKVAYRGTSFAGYVGLWTGQSPNKFTVSGDQRGSDHWWNWWKNVVSAFLFRRTPVSWLVRETLEEAEDFQDAVMRLAKIPIITGVYYIVGGVRAGEGVVITRDRSGPADIWPLTPINGGWYRVETNYDHWLPPPAGDPRRDAAKKALNATGQDHINMETLYQVLSMYPVCNEITVYTTIMSAAAPEKYNTLVRPQSPVCSQLQYPWRTYSHFISTSSAVSSDHWWNWWKNVVSAFLFRRTPVSWLVHETLEEAEDFQDAVMRLAKIPIITGVYYIVGGVRAGEGVVIMSGMTENKQCE</sequence>
<dbReference type="GO" id="GO:0016042">
    <property type="term" value="P:lipid catabolic process"/>
    <property type="evidence" value="ECO:0007669"/>
    <property type="project" value="UniProtKB-KW"/>
</dbReference>
<evidence type="ECO:0000256" key="13">
    <source>
        <dbReference type="ARBA" id="ARBA00023180"/>
    </source>
</evidence>
<evidence type="ECO:0000256" key="21">
    <source>
        <dbReference type="ARBA" id="ARBA00047993"/>
    </source>
</evidence>
<evidence type="ECO:0000256" key="11">
    <source>
        <dbReference type="ARBA" id="ARBA00023136"/>
    </source>
</evidence>
<evidence type="ECO:0000256" key="7">
    <source>
        <dbReference type="ARBA" id="ARBA00022801"/>
    </source>
</evidence>
<feature type="signal peptide" evidence="26">
    <location>
        <begin position="1"/>
        <end position="19"/>
    </location>
</feature>
<evidence type="ECO:0000256" key="12">
    <source>
        <dbReference type="ARBA" id="ARBA00023145"/>
    </source>
</evidence>
<comment type="subunit">
    <text evidence="15">Heterodimer of an alpha and a beta subunit, produced by autocatalytic cleavage.</text>
</comment>
<comment type="catalytic activity">
    <reaction evidence="21">
        <text>N-dodecanoylsphing-4-enine + H2O = dodecanoate + sphing-4-enine</text>
        <dbReference type="Rhea" id="RHEA:41291"/>
        <dbReference type="ChEBI" id="CHEBI:15377"/>
        <dbReference type="ChEBI" id="CHEBI:18262"/>
        <dbReference type="ChEBI" id="CHEBI:57756"/>
        <dbReference type="ChEBI" id="CHEBI:72956"/>
    </reaction>
    <physiologicalReaction direction="left-to-right" evidence="21">
        <dbReference type="Rhea" id="RHEA:41292"/>
    </physiologicalReaction>
</comment>
<dbReference type="Pfam" id="PF15508">
    <property type="entry name" value="NAAA-beta"/>
    <property type="match status" value="1"/>
</dbReference>
<evidence type="ECO:0000256" key="26">
    <source>
        <dbReference type="SAM" id="SignalP"/>
    </source>
</evidence>
<keyword evidence="9" id="KW-0442">Lipid degradation</keyword>
<evidence type="ECO:0000256" key="22">
    <source>
        <dbReference type="ARBA" id="ARBA00048166"/>
    </source>
</evidence>
<comment type="catalytic activity">
    <reaction evidence="22">
        <text>N-hexadecanoylethanolamine + H2O = ethanolamine + hexadecanoate</text>
        <dbReference type="Rhea" id="RHEA:45064"/>
        <dbReference type="ChEBI" id="CHEBI:7896"/>
        <dbReference type="ChEBI" id="CHEBI:15377"/>
        <dbReference type="ChEBI" id="CHEBI:57603"/>
        <dbReference type="ChEBI" id="CHEBI:71464"/>
    </reaction>
    <physiologicalReaction direction="left-to-right" evidence="22">
        <dbReference type="Rhea" id="RHEA:45065"/>
    </physiologicalReaction>
</comment>
<dbReference type="GO" id="GO:0005764">
    <property type="term" value="C:lysosome"/>
    <property type="evidence" value="ECO:0007669"/>
    <property type="project" value="UniProtKB-SubCell"/>
</dbReference>